<dbReference type="AlphaFoldDB" id="A6VMC0"/>
<reference evidence="9" key="1">
    <citation type="journal article" date="2010" name="BMC Genomics">
        <title>A genomic perspective on the potential of Actinobacillus succinogenes for industrial succinate production.</title>
        <authorList>
            <person name="McKinlay J.B."/>
            <person name="Laivenieks M."/>
            <person name="Schindler B.D."/>
            <person name="McKinlay A.A."/>
            <person name="Siddaramappa S."/>
            <person name="Challacombe J.F."/>
            <person name="Lowry S.R."/>
            <person name="Clum A."/>
            <person name="Lapidus A.L."/>
            <person name="Burkhart K.B."/>
            <person name="Harkins V."/>
            <person name="Vieille C."/>
        </authorList>
    </citation>
    <scope>NUCLEOTIDE SEQUENCE [LARGE SCALE GENOMIC DNA]</scope>
    <source>
        <strain evidence="9">ATCC 55618 / DSM 22257 / CCUG 43843 / 130Z</strain>
    </source>
</reference>
<dbReference type="InterPro" id="IPR007485">
    <property type="entry name" value="LPS_assembly_LptE"/>
</dbReference>
<evidence type="ECO:0000256" key="2">
    <source>
        <dbReference type="ARBA" id="ARBA00023136"/>
    </source>
</evidence>
<protein>
    <recommendedName>
        <fullName evidence="6">LPS-assembly lipoprotein LptE</fullName>
    </recommendedName>
</protein>
<evidence type="ECO:0000256" key="6">
    <source>
        <dbReference type="HAMAP-Rule" id="MF_01186"/>
    </source>
</evidence>
<dbReference type="Proteomes" id="UP000001114">
    <property type="component" value="Chromosome"/>
</dbReference>
<comment type="subunit">
    <text evidence="6">Component of the lipopolysaccharide transport and assembly complex. Interacts with LptD.</text>
</comment>
<keyword evidence="2 6" id="KW-0472">Membrane</keyword>
<evidence type="ECO:0000256" key="1">
    <source>
        <dbReference type="ARBA" id="ARBA00022729"/>
    </source>
</evidence>
<dbReference type="GO" id="GO:0015920">
    <property type="term" value="P:lipopolysaccharide transport"/>
    <property type="evidence" value="ECO:0007669"/>
    <property type="project" value="TreeGrafter"/>
</dbReference>
<name>A6VMC0_ACTSZ</name>
<comment type="similarity">
    <text evidence="6">Belongs to the LptE lipoprotein family.</text>
</comment>
<dbReference type="STRING" id="339671.Asuc_0745"/>
<evidence type="ECO:0000313" key="9">
    <source>
        <dbReference type="Proteomes" id="UP000001114"/>
    </source>
</evidence>
<dbReference type="GO" id="GO:1990351">
    <property type="term" value="C:transporter complex"/>
    <property type="evidence" value="ECO:0007669"/>
    <property type="project" value="TreeGrafter"/>
</dbReference>
<dbReference type="eggNOG" id="COG2980">
    <property type="taxonomic scope" value="Bacteria"/>
</dbReference>
<organism evidence="8 9">
    <name type="scientific">Actinobacillus succinogenes (strain ATCC 55618 / DSM 22257 / CCUG 43843 / 130Z)</name>
    <dbReference type="NCBI Taxonomy" id="339671"/>
    <lineage>
        <taxon>Bacteria</taxon>
        <taxon>Pseudomonadati</taxon>
        <taxon>Pseudomonadota</taxon>
        <taxon>Gammaproteobacteria</taxon>
        <taxon>Pasteurellales</taxon>
        <taxon>Pasteurellaceae</taxon>
        <taxon>Actinobacillus</taxon>
    </lineage>
</organism>
<dbReference type="PROSITE" id="PS51257">
    <property type="entry name" value="PROKAR_LIPOPROTEIN"/>
    <property type="match status" value="1"/>
</dbReference>
<dbReference type="HOGENOM" id="CLU_103309_1_0_6"/>
<evidence type="ECO:0000256" key="7">
    <source>
        <dbReference type="SAM" id="SignalP"/>
    </source>
</evidence>
<evidence type="ECO:0000256" key="5">
    <source>
        <dbReference type="ARBA" id="ARBA00023288"/>
    </source>
</evidence>
<evidence type="ECO:0000256" key="4">
    <source>
        <dbReference type="ARBA" id="ARBA00023237"/>
    </source>
</evidence>
<keyword evidence="5 6" id="KW-0449">Lipoprotein</keyword>
<evidence type="ECO:0000256" key="3">
    <source>
        <dbReference type="ARBA" id="ARBA00023139"/>
    </source>
</evidence>
<keyword evidence="1 6" id="KW-0732">Signal</keyword>
<keyword evidence="3 6" id="KW-0564">Palmitate</keyword>
<dbReference type="Pfam" id="PF04390">
    <property type="entry name" value="LptE"/>
    <property type="match status" value="1"/>
</dbReference>
<keyword evidence="9" id="KW-1185">Reference proteome</keyword>
<dbReference type="Gene3D" id="3.30.160.150">
    <property type="entry name" value="Lipoprotein like domain"/>
    <property type="match status" value="1"/>
</dbReference>
<dbReference type="PANTHER" id="PTHR38098">
    <property type="entry name" value="LPS-ASSEMBLY LIPOPROTEIN LPTE"/>
    <property type="match status" value="1"/>
</dbReference>
<evidence type="ECO:0000313" key="8">
    <source>
        <dbReference type="EMBL" id="ABR74117.1"/>
    </source>
</evidence>
<proteinExistence type="inferred from homology"/>
<dbReference type="HAMAP" id="MF_01186">
    <property type="entry name" value="LPS_assembly_LptE"/>
    <property type="match status" value="1"/>
</dbReference>
<feature type="signal peptide" evidence="7">
    <location>
        <begin position="1"/>
        <end position="24"/>
    </location>
</feature>
<dbReference type="KEGG" id="asu:Asuc_0745"/>
<dbReference type="PANTHER" id="PTHR38098:SF1">
    <property type="entry name" value="LPS-ASSEMBLY LIPOPROTEIN LPTE"/>
    <property type="match status" value="1"/>
</dbReference>
<comment type="subcellular location">
    <subcellularLocation>
        <location evidence="6">Cell outer membrane</location>
        <topology evidence="6">Lipid-anchor</topology>
    </subcellularLocation>
</comment>
<dbReference type="GO" id="GO:0043165">
    <property type="term" value="P:Gram-negative-bacterium-type cell outer membrane assembly"/>
    <property type="evidence" value="ECO:0007669"/>
    <property type="project" value="UniProtKB-UniRule"/>
</dbReference>
<accession>A6VMC0</accession>
<keyword evidence="4 6" id="KW-0998">Cell outer membrane</keyword>
<comment type="function">
    <text evidence="6">Together with LptD, is involved in the assembly of lipopolysaccharide (LPS) at the surface of the outer membrane. Required for the proper assembly of LptD. Binds LPS and may serve as the LPS recognition site at the outer membrane.</text>
</comment>
<dbReference type="EMBL" id="CP000746">
    <property type="protein sequence ID" value="ABR74117.1"/>
    <property type="molecule type" value="Genomic_DNA"/>
</dbReference>
<sequence length="176" mass="20092">MNSMSKHIKKALFWAALFSLSACGFHFQTGQLVPKELQTLTFESSDPYSDMSMAMRRQLQLNNIKLVDAAENVPVLKITKISSNDEVVSVFKQGREAEKMLMLDVNATVRFPHKEAYPISTRVNRTFFDNSRAALAKSSEKEIMWRDMREQAARQLLSKMVALQHQVDHKPASETK</sequence>
<feature type="chain" id="PRO_5008947405" description="LPS-assembly lipoprotein LptE" evidence="7">
    <location>
        <begin position="25"/>
        <end position="176"/>
    </location>
</feature>
<dbReference type="GO" id="GO:0009279">
    <property type="term" value="C:cell outer membrane"/>
    <property type="evidence" value="ECO:0007669"/>
    <property type="project" value="UniProtKB-SubCell"/>
</dbReference>
<dbReference type="GO" id="GO:0001530">
    <property type="term" value="F:lipopolysaccharide binding"/>
    <property type="evidence" value="ECO:0007669"/>
    <property type="project" value="TreeGrafter"/>
</dbReference>
<gene>
    <name evidence="6" type="primary">lptE</name>
    <name evidence="8" type="ordered locus">Asuc_0745</name>
</gene>